<reference evidence="2 3" key="1">
    <citation type="journal article" date="2014" name="BMC Genomics">
        <title>Comparative genome sequencing reveals chemotype-specific gene clusters in the toxigenic black mold Stachybotrys.</title>
        <authorList>
            <person name="Semeiks J."/>
            <person name="Borek D."/>
            <person name="Otwinowski Z."/>
            <person name="Grishin N.V."/>
        </authorList>
    </citation>
    <scope>NUCLEOTIDE SEQUENCE [LARGE SCALE GENOMIC DNA]</scope>
    <source>
        <strain evidence="3">CBS 109288 / IBT 7711</strain>
    </source>
</reference>
<accession>A0A084AK53</accession>
<dbReference type="Proteomes" id="UP000028045">
    <property type="component" value="Unassembled WGS sequence"/>
</dbReference>
<sequence>MSYRASNGDRRGSTVAPPVRNIPQTYDNYHNLKHLLPHNEQIELRIVCVYCCSQGPDTDAWQAPGADTSQTLLSDGDVVCVQPCGHLAGWSCMSRDRTGRCPVCGMLWRRINTQTNHCPHAFGINKLRLFADMTEAESEWLTPQVEGAYVAEQCRQCATLDALRELTRQARAEIAGTIPGGDGSCTYATDGAVHGFLDGDALKPFTFLDILVRPPVLSLGLMQEARAREEQIRARYEGRTPLAETKAVGEGPFVFKVAGASKAMDKQVESLQEDS</sequence>
<name>A0A084AK53_STACB</name>
<dbReference type="OrthoDB" id="8062037at2759"/>
<dbReference type="EMBL" id="KL648689">
    <property type="protein sequence ID" value="KEY65682.1"/>
    <property type="molecule type" value="Genomic_DNA"/>
</dbReference>
<protein>
    <submittedName>
        <fullName evidence="2">Uncharacterized protein</fullName>
    </submittedName>
</protein>
<dbReference type="HOGENOM" id="CLU_1012570_0_0_1"/>
<feature type="region of interest" description="Disordered" evidence="1">
    <location>
        <begin position="1"/>
        <end position="20"/>
    </location>
</feature>
<evidence type="ECO:0000313" key="3">
    <source>
        <dbReference type="Proteomes" id="UP000028045"/>
    </source>
</evidence>
<evidence type="ECO:0000256" key="1">
    <source>
        <dbReference type="SAM" id="MobiDB-lite"/>
    </source>
</evidence>
<dbReference type="AlphaFoldDB" id="A0A084AK53"/>
<gene>
    <name evidence="2" type="ORF">S7711_11161</name>
</gene>
<proteinExistence type="predicted"/>
<organism evidence="2 3">
    <name type="scientific">Stachybotrys chartarum (strain CBS 109288 / IBT 7711)</name>
    <name type="common">Toxic black mold</name>
    <name type="synonym">Stilbospora chartarum</name>
    <dbReference type="NCBI Taxonomy" id="1280523"/>
    <lineage>
        <taxon>Eukaryota</taxon>
        <taxon>Fungi</taxon>
        <taxon>Dikarya</taxon>
        <taxon>Ascomycota</taxon>
        <taxon>Pezizomycotina</taxon>
        <taxon>Sordariomycetes</taxon>
        <taxon>Hypocreomycetidae</taxon>
        <taxon>Hypocreales</taxon>
        <taxon>Stachybotryaceae</taxon>
        <taxon>Stachybotrys</taxon>
    </lineage>
</organism>
<evidence type="ECO:0000313" key="2">
    <source>
        <dbReference type="EMBL" id="KEY65682.1"/>
    </source>
</evidence>
<keyword evidence="3" id="KW-1185">Reference proteome</keyword>